<evidence type="ECO:0000313" key="4">
    <source>
        <dbReference type="Proteomes" id="UP000198816"/>
    </source>
</evidence>
<proteinExistence type="predicted"/>
<dbReference type="Proteomes" id="UP000198816">
    <property type="component" value="Unassembled WGS sequence"/>
</dbReference>
<evidence type="ECO:0000259" key="2">
    <source>
        <dbReference type="Pfam" id="PF03724"/>
    </source>
</evidence>
<feature type="domain" description="DUF306" evidence="2">
    <location>
        <begin position="155"/>
        <end position="268"/>
    </location>
</feature>
<dbReference type="InterPro" id="IPR038670">
    <property type="entry name" value="HslJ-like_sf"/>
</dbReference>
<organism evidence="3 4">
    <name type="scientific">Thiocapsa roseopersicina</name>
    <dbReference type="NCBI Taxonomy" id="1058"/>
    <lineage>
        <taxon>Bacteria</taxon>
        <taxon>Pseudomonadati</taxon>
        <taxon>Pseudomonadota</taxon>
        <taxon>Gammaproteobacteria</taxon>
        <taxon>Chromatiales</taxon>
        <taxon>Chromatiaceae</taxon>
        <taxon>Thiocapsa</taxon>
    </lineage>
</organism>
<gene>
    <name evidence="3" type="ORF">SAMN05421783_13221</name>
</gene>
<feature type="chain" id="PRO_5011776558" evidence="1">
    <location>
        <begin position="22"/>
        <end position="280"/>
    </location>
</feature>
<dbReference type="PANTHER" id="PTHR35535">
    <property type="entry name" value="HEAT SHOCK PROTEIN HSLJ"/>
    <property type="match status" value="1"/>
</dbReference>
<dbReference type="STRING" id="1058.SAMN05421783_13221"/>
<dbReference type="EMBL" id="FNNZ01000032">
    <property type="protein sequence ID" value="SDX51296.1"/>
    <property type="molecule type" value="Genomic_DNA"/>
</dbReference>
<protein>
    <submittedName>
        <fullName evidence="3">Heat shock protein HslJ</fullName>
    </submittedName>
</protein>
<dbReference type="RefSeq" id="WP_093037470.1">
    <property type="nucleotide sequence ID" value="NZ_FNNZ01000032.1"/>
</dbReference>
<evidence type="ECO:0000313" key="3">
    <source>
        <dbReference type="EMBL" id="SDX51296.1"/>
    </source>
</evidence>
<name>A0A1H3CB28_THIRO</name>
<accession>A0A1H3CB28</accession>
<dbReference type="InterPro" id="IPR053147">
    <property type="entry name" value="Hsp_HslJ-like"/>
</dbReference>
<reference evidence="4" key="1">
    <citation type="submission" date="2016-10" db="EMBL/GenBank/DDBJ databases">
        <authorList>
            <person name="Varghese N."/>
            <person name="Submissions S."/>
        </authorList>
    </citation>
    <scope>NUCLEOTIDE SEQUENCE [LARGE SCALE GENOMIC DNA]</scope>
    <source>
        <strain evidence="4">DSM 217</strain>
    </source>
</reference>
<feature type="signal peptide" evidence="1">
    <location>
        <begin position="1"/>
        <end position="21"/>
    </location>
</feature>
<evidence type="ECO:0000256" key="1">
    <source>
        <dbReference type="SAM" id="SignalP"/>
    </source>
</evidence>
<dbReference type="AlphaFoldDB" id="A0A1H3CB28"/>
<keyword evidence="3" id="KW-0346">Stress response</keyword>
<keyword evidence="1" id="KW-0732">Signal</keyword>
<keyword evidence="4" id="KW-1185">Reference proteome</keyword>
<sequence length="280" mass="29457">MSALRIMVLLGLIGMVVPSFATDAPPADGAETTAPSIDATPWRILAYRSDAEADLVAIEPREVPPRLVFGEGRVSGNVGCNSFSGGYTLVGDRLTIDPRMAMTMMACEESLMALEQAITAHLAAVAGYRQAGRTLELLDADGAVLILLEALGETPLAGVTWRLDTYNNGKQALVSSVKGTEITLALTAEGTLSGSDGCNRYMSGYTLDEGRLMIGPIATTRMACRGPQAVAEQAAAYAAALGLVRGYRIEGEQLWLTTEDGATAARFRVVPDAAKATEGR</sequence>
<dbReference type="PANTHER" id="PTHR35535:SF2">
    <property type="entry name" value="DUF306 DOMAIN-CONTAINING PROTEIN"/>
    <property type="match status" value="1"/>
</dbReference>
<feature type="domain" description="DUF306" evidence="2">
    <location>
        <begin position="63"/>
        <end position="147"/>
    </location>
</feature>
<dbReference type="OrthoDB" id="5348860at2"/>
<dbReference type="Gene3D" id="2.40.128.270">
    <property type="match status" value="2"/>
</dbReference>
<dbReference type="Pfam" id="PF03724">
    <property type="entry name" value="META"/>
    <property type="match status" value="2"/>
</dbReference>
<dbReference type="InterPro" id="IPR005184">
    <property type="entry name" value="DUF306_Meta_HslJ"/>
</dbReference>